<keyword evidence="2" id="KW-1185">Reference proteome</keyword>
<evidence type="ECO:0000313" key="2">
    <source>
        <dbReference type="Proteomes" id="UP000502996"/>
    </source>
</evidence>
<gene>
    <name evidence="1" type="ORF">G5V58_04135</name>
</gene>
<dbReference type="Gene3D" id="1.10.260.40">
    <property type="entry name" value="lambda repressor-like DNA-binding domains"/>
    <property type="match status" value="1"/>
</dbReference>
<sequence length="233" mass="26066">MAKLRWFSPWSEPTTHKRADLAVPPVNVRQVVAYNLKLGRTGREMSQKDLAGELRRLTGKKWTVAAVSAAEQGWAARSPRLRSFDVTDVIAFSLALRLPLSWFFLPPTATPQNEEVDIDAPWIHLGRPDEEVDEVQLMTPRFLAWLAFNHDAVGDDPLIEDRLSTLPDEGRDPAPKLPSIKAGWERFTTGVDSFEEGRLHGLQAGRQEAVREVAAELQQILDKLKKGVPSSEA</sequence>
<dbReference type="InterPro" id="IPR010982">
    <property type="entry name" value="Lambda_DNA-bd_dom_sf"/>
</dbReference>
<dbReference type="GO" id="GO:0003677">
    <property type="term" value="F:DNA binding"/>
    <property type="evidence" value="ECO:0007669"/>
    <property type="project" value="InterPro"/>
</dbReference>
<dbReference type="AlphaFoldDB" id="A0A6G6WA40"/>
<dbReference type="EMBL" id="CP049257">
    <property type="protein sequence ID" value="QIG42069.1"/>
    <property type="molecule type" value="Genomic_DNA"/>
</dbReference>
<reference evidence="1 2" key="1">
    <citation type="submission" date="2020-02" db="EMBL/GenBank/DDBJ databases">
        <title>Full genome sequence of Nocardioides sp. R-3366.</title>
        <authorList>
            <person name="Im W.-T."/>
        </authorList>
    </citation>
    <scope>NUCLEOTIDE SEQUENCE [LARGE SCALE GENOMIC DNA]</scope>
    <source>
        <strain evidence="1 2">R-3366</strain>
    </source>
</reference>
<dbReference type="RefSeq" id="WP_165229015.1">
    <property type="nucleotide sequence ID" value="NZ_CP049257.1"/>
</dbReference>
<protein>
    <submittedName>
        <fullName evidence="1">Uncharacterized protein</fullName>
    </submittedName>
</protein>
<evidence type="ECO:0000313" key="1">
    <source>
        <dbReference type="EMBL" id="QIG42069.1"/>
    </source>
</evidence>
<dbReference type="KEGG" id="nano:G5V58_04135"/>
<name>A0A6G6WA40_9ACTN</name>
<accession>A0A6G6WA40</accession>
<organism evidence="1 2">
    <name type="scientific">Nocardioides anomalus</name>
    <dbReference type="NCBI Taxonomy" id="2712223"/>
    <lineage>
        <taxon>Bacteria</taxon>
        <taxon>Bacillati</taxon>
        <taxon>Actinomycetota</taxon>
        <taxon>Actinomycetes</taxon>
        <taxon>Propionibacteriales</taxon>
        <taxon>Nocardioidaceae</taxon>
        <taxon>Nocardioides</taxon>
    </lineage>
</organism>
<dbReference type="Proteomes" id="UP000502996">
    <property type="component" value="Chromosome"/>
</dbReference>
<proteinExistence type="predicted"/>